<name>A0A8C9T2J8_SCLFO</name>
<evidence type="ECO:0000256" key="12">
    <source>
        <dbReference type="SAM" id="MobiDB-lite"/>
    </source>
</evidence>
<dbReference type="GO" id="GO:0045110">
    <property type="term" value="P:intermediate filament bundle assembly"/>
    <property type="evidence" value="ECO:0007669"/>
    <property type="project" value="TreeGrafter"/>
</dbReference>
<feature type="compositionally biased region" description="Basic and acidic residues" evidence="12">
    <location>
        <begin position="573"/>
        <end position="590"/>
    </location>
</feature>
<evidence type="ECO:0000256" key="4">
    <source>
        <dbReference type="ARBA" id="ARBA00022553"/>
    </source>
</evidence>
<evidence type="ECO:0000313" key="15">
    <source>
        <dbReference type="Proteomes" id="UP000694397"/>
    </source>
</evidence>
<feature type="compositionally biased region" description="Acidic residues" evidence="12">
    <location>
        <begin position="591"/>
        <end position="605"/>
    </location>
</feature>
<dbReference type="GO" id="GO:0005883">
    <property type="term" value="C:neurofilament"/>
    <property type="evidence" value="ECO:0007669"/>
    <property type="project" value="TreeGrafter"/>
</dbReference>
<feature type="region of interest" description="Disordered" evidence="12">
    <location>
        <begin position="1"/>
        <end position="93"/>
    </location>
</feature>
<keyword evidence="4" id="KW-0597">Phosphoprotein</keyword>
<protein>
    <submittedName>
        <fullName evidence="14">Neurofilament medium chain</fullName>
    </submittedName>
</protein>
<keyword evidence="5 10" id="KW-0403">Intermediate filament</keyword>
<feature type="compositionally biased region" description="Basic and acidic residues" evidence="12">
    <location>
        <begin position="521"/>
        <end position="530"/>
    </location>
</feature>
<comment type="subcellular location">
    <subcellularLocation>
        <location evidence="2">Cell projection</location>
        <location evidence="2">Axon</location>
    </subcellularLocation>
    <subcellularLocation>
        <location evidence="1">Cytoplasm</location>
        <location evidence="1">Cytoskeleton</location>
    </subcellularLocation>
</comment>
<organism evidence="14 15">
    <name type="scientific">Scleropages formosus</name>
    <name type="common">Asian bonytongue</name>
    <name type="synonym">Osteoglossum formosum</name>
    <dbReference type="NCBI Taxonomy" id="113540"/>
    <lineage>
        <taxon>Eukaryota</taxon>
        <taxon>Metazoa</taxon>
        <taxon>Chordata</taxon>
        <taxon>Craniata</taxon>
        <taxon>Vertebrata</taxon>
        <taxon>Euteleostomi</taxon>
        <taxon>Actinopterygii</taxon>
        <taxon>Neopterygii</taxon>
        <taxon>Teleostei</taxon>
        <taxon>Osteoglossocephala</taxon>
        <taxon>Osteoglossomorpha</taxon>
        <taxon>Osteoglossiformes</taxon>
        <taxon>Osteoglossidae</taxon>
        <taxon>Scleropages</taxon>
    </lineage>
</organism>
<dbReference type="GO" id="GO:0061564">
    <property type="term" value="P:axon development"/>
    <property type="evidence" value="ECO:0007669"/>
    <property type="project" value="TreeGrafter"/>
</dbReference>
<evidence type="ECO:0000313" key="14">
    <source>
        <dbReference type="Ensembl" id="ENSSFOP00015043356.1"/>
    </source>
</evidence>
<evidence type="ECO:0000256" key="7">
    <source>
        <dbReference type="ARBA" id="ARBA00023212"/>
    </source>
</evidence>
<proteinExistence type="inferred from homology"/>
<dbReference type="AlphaFoldDB" id="A0A8C9T2J8"/>
<feature type="domain" description="IF rod" evidence="13">
    <location>
        <begin position="87"/>
        <end position="398"/>
    </location>
</feature>
<evidence type="ECO:0000256" key="11">
    <source>
        <dbReference type="SAM" id="Coils"/>
    </source>
</evidence>
<dbReference type="FunFam" id="1.20.5.170:FF:000002">
    <property type="entry name" value="Type I keratin KA11"/>
    <property type="match status" value="1"/>
</dbReference>
<dbReference type="InterPro" id="IPR002957">
    <property type="entry name" value="Keratin_I"/>
</dbReference>
<reference evidence="14" key="3">
    <citation type="submission" date="2025-09" db="UniProtKB">
        <authorList>
            <consortium name="Ensembl"/>
        </authorList>
    </citation>
    <scope>IDENTIFICATION</scope>
</reference>
<gene>
    <name evidence="14" type="primary">NEFM</name>
</gene>
<reference evidence="14" key="2">
    <citation type="submission" date="2025-08" db="UniProtKB">
        <authorList>
            <consortium name="Ensembl"/>
        </authorList>
    </citation>
    <scope>IDENTIFICATION</scope>
</reference>
<dbReference type="Gene3D" id="1.20.5.1160">
    <property type="entry name" value="Vasodilator-stimulated phosphoprotein"/>
    <property type="match status" value="1"/>
</dbReference>
<dbReference type="Gene3D" id="1.20.5.170">
    <property type="match status" value="1"/>
</dbReference>
<keyword evidence="6 11" id="KW-0175">Coiled coil</keyword>
<feature type="compositionally biased region" description="Basic and acidic residues" evidence="12">
    <location>
        <begin position="606"/>
        <end position="771"/>
    </location>
</feature>
<feature type="compositionally biased region" description="Low complexity" evidence="12">
    <location>
        <begin position="31"/>
        <end position="68"/>
    </location>
</feature>
<dbReference type="SUPFAM" id="SSF64593">
    <property type="entry name" value="Intermediate filament protein, coiled coil region"/>
    <property type="match status" value="2"/>
</dbReference>
<dbReference type="SMART" id="SM01391">
    <property type="entry name" value="Filament"/>
    <property type="match status" value="1"/>
</dbReference>
<dbReference type="FunFam" id="1.20.5.500:FF:000001">
    <property type="entry name" value="Type II keratin 23"/>
    <property type="match status" value="1"/>
</dbReference>
<reference evidence="14 15" key="1">
    <citation type="submission" date="2019-04" db="EMBL/GenBank/DDBJ databases">
        <authorList>
            <consortium name="Wellcome Sanger Institute Data Sharing"/>
        </authorList>
    </citation>
    <scope>NUCLEOTIDE SEQUENCE [LARGE SCALE GENOMIC DNA]</scope>
</reference>
<evidence type="ECO:0000256" key="5">
    <source>
        <dbReference type="ARBA" id="ARBA00022754"/>
    </source>
</evidence>
<dbReference type="FunFam" id="1.20.5.1160:FF:000001">
    <property type="entry name" value="Keratin type II"/>
    <property type="match status" value="1"/>
</dbReference>
<dbReference type="GO" id="GO:0099184">
    <property type="term" value="F:structural constituent of postsynaptic intermediate filament cytoskeleton"/>
    <property type="evidence" value="ECO:0007669"/>
    <property type="project" value="TreeGrafter"/>
</dbReference>
<sequence length="856" mass="96343">MSYSLDPTGGPSYRRAAESRTSYSRPSGGFRAQSWSRSSPSSALSASFRRSCHAAPAAARAYSSAESSPDWSAPPPLDGELARSSSEKEQLQGLNDRFAGYIERVRQLEQQNARAQDEIEALRGQQASRSQLGELYEQELRELRATLEAVHREKARVQLDAEHLEEDAERLKERLEEEARSREDAEAAIRALKKDADESSLVRLELDKRARSLQEEVDFLRGNHEQEVQELLAQLQQPHVSVEARERHKTDLTAALREIRAQLDGHSAQNLERAEHWFASRVSKLNEAAEQSKDAIRAARDEIAEYRRQLQSKSVELETARGTKESLERQLSDVGERHCDDLATFQATVHQLDNELKSTKWEMARHLREYQDLLNVKMALDIEIAAYRKLLEGEESRFSTFSGGISGPTFPYKQPTMPIKLPKAKAEASKLKVQHRFVEEIIEDKKDDLDEALAEVVDELSAEQVEGDQEAEGEEERTEEEEVVVSSQAAVSASAPEEKDAEEEGEEDKEGEGEAEEGGEKEEGGEGEEGKEGEEEGEGEQGEGEAEEEEGQEEGEEAEEESVVEETVLSTKATKEEVSPDKAGKEKEESAVEEEEKEEKEGEEEMDKKSEEKEGSEAGSDKESEDAEGKKEDKEQSDEGKELKELKEKKEELKEELKEEKSEKEKEEDKEEKELKEKKEEKELKEDKEKKEEKEEDKEKKEDKELKEEEVKEAPKAEPQKEVKKSDSEGEEGKKSDTEDEGREGKVVDKEDAGVNGEVHKETDHEGKLTDEEKDDVVTNGVDESPTKEDVGQKVVITKTVETITTGEDGAKHVTTSVTVTETMQEVEEVVHEQLVTSKKVEKVTSQAVKQVTETQ</sequence>
<feature type="compositionally biased region" description="Acidic residues" evidence="12">
    <location>
        <begin position="461"/>
        <end position="483"/>
    </location>
</feature>
<keyword evidence="7" id="KW-0206">Cytoskeleton</keyword>
<dbReference type="PROSITE" id="PS00226">
    <property type="entry name" value="IF_ROD_1"/>
    <property type="match status" value="1"/>
</dbReference>
<dbReference type="Pfam" id="PF00038">
    <property type="entry name" value="Filament"/>
    <property type="match status" value="1"/>
</dbReference>
<keyword evidence="15" id="KW-1185">Reference proteome</keyword>
<evidence type="ECO:0000256" key="1">
    <source>
        <dbReference type="ARBA" id="ARBA00004245"/>
    </source>
</evidence>
<evidence type="ECO:0000256" key="6">
    <source>
        <dbReference type="ARBA" id="ARBA00023054"/>
    </source>
</evidence>
<evidence type="ECO:0000256" key="9">
    <source>
        <dbReference type="ARBA" id="ARBA00061646"/>
    </source>
</evidence>
<evidence type="ECO:0000256" key="2">
    <source>
        <dbReference type="ARBA" id="ARBA00004489"/>
    </source>
</evidence>
<feature type="compositionally biased region" description="Acidic residues" evidence="12">
    <location>
        <begin position="531"/>
        <end position="564"/>
    </location>
</feature>
<feature type="region of interest" description="Disordered" evidence="12">
    <location>
        <begin position="461"/>
        <end position="793"/>
    </location>
</feature>
<evidence type="ECO:0000256" key="3">
    <source>
        <dbReference type="ARBA" id="ARBA00022490"/>
    </source>
</evidence>
<dbReference type="InterPro" id="IPR039008">
    <property type="entry name" value="IF_rod_dom"/>
</dbReference>
<dbReference type="PRINTS" id="PR01248">
    <property type="entry name" value="TYPE1KERATIN"/>
</dbReference>
<evidence type="ECO:0000256" key="8">
    <source>
        <dbReference type="ARBA" id="ARBA00023273"/>
    </source>
</evidence>
<dbReference type="PANTHER" id="PTHR23214">
    <property type="entry name" value="NEUROFILAMENT TRIPLET H PROTEIN"/>
    <property type="match status" value="1"/>
</dbReference>
<dbReference type="Ensembl" id="ENSSFOT00015048673.1">
    <property type="protein sequence ID" value="ENSSFOP00015043356.1"/>
    <property type="gene ID" value="ENSSFOG00015027864.1"/>
</dbReference>
<comment type="similarity">
    <text evidence="9 10">Belongs to the intermediate filament family.</text>
</comment>
<dbReference type="PROSITE" id="PS51842">
    <property type="entry name" value="IF_ROD_2"/>
    <property type="match status" value="1"/>
</dbReference>
<feature type="compositionally biased region" description="Acidic residues" evidence="12">
    <location>
        <begin position="499"/>
        <end position="520"/>
    </location>
</feature>
<dbReference type="GeneTree" id="ENSGT00940000154418"/>
<keyword evidence="3" id="KW-0963">Cytoplasm</keyword>
<keyword evidence="8" id="KW-0966">Cell projection</keyword>
<dbReference type="Proteomes" id="UP000694397">
    <property type="component" value="Chromosome 17"/>
</dbReference>
<accession>A0A8C9T2J8</accession>
<dbReference type="PANTHER" id="PTHR23214:SF1">
    <property type="entry name" value="NEUROFILAMENT HEAVY POLYPEPTIDE"/>
    <property type="match status" value="1"/>
</dbReference>
<evidence type="ECO:0000259" key="13">
    <source>
        <dbReference type="PROSITE" id="PS51842"/>
    </source>
</evidence>
<dbReference type="OrthoDB" id="2441647at2759"/>
<feature type="compositionally biased region" description="Low complexity" evidence="12">
    <location>
        <begin position="484"/>
        <end position="495"/>
    </location>
</feature>
<evidence type="ECO:0000256" key="10">
    <source>
        <dbReference type="RuleBase" id="RU000685"/>
    </source>
</evidence>
<dbReference type="InterPro" id="IPR018039">
    <property type="entry name" value="IF_conserved"/>
</dbReference>
<feature type="coiled-coil region" evidence="11">
    <location>
        <begin position="282"/>
        <end position="369"/>
    </location>
</feature>
<dbReference type="GO" id="GO:0030424">
    <property type="term" value="C:axon"/>
    <property type="evidence" value="ECO:0007669"/>
    <property type="project" value="UniProtKB-SubCell"/>
</dbReference>
<dbReference type="Gene3D" id="1.20.5.500">
    <property type="entry name" value="Single helix bin"/>
    <property type="match status" value="1"/>
</dbReference>